<evidence type="ECO:0000313" key="1">
    <source>
        <dbReference type="EMBL" id="KAK1622356.1"/>
    </source>
</evidence>
<reference evidence="1" key="1">
    <citation type="submission" date="2021-06" db="EMBL/GenBank/DDBJ databases">
        <title>Comparative genomics, transcriptomics and evolutionary studies reveal genomic signatures of adaptation to plant cell wall in hemibiotrophic fungi.</title>
        <authorList>
            <consortium name="DOE Joint Genome Institute"/>
            <person name="Baroncelli R."/>
            <person name="Diaz J.F."/>
            <person name="Benocci T."/>
            <person name="Peng M."/>
            <person name="Battaglia E."/>
            <person name="Haridas S."/>
            <person name="Andreopoulos W."/>
            <person name="Labutti K."/>
            <person name="Pangilinan J."/>
            <person name="Floch G.L."/>
            <person name="Makela M.R."/>
            <person name="Henrissat B."/>
            <person name="Grigoriev I.V."/>
            <person name="Crouch J.A."/>
            <person name="De Vries R.P."/>
            <person name="Sukno S.A."/>
            <person name="Thon M.R."/>
        </authorList>
    </citation>
    <scope>NUCLEOTIDE SEQUENCE</scope>
    <source>
        <strain evidence="1">CBS 102054</strain>
    </source>
</reference>
<accession>A0AAI9ZF79</accession>
<keyword evidence="2" id="KW-1185">Reference proteome</keyword>
<comment type="caution">
    <text evidence="1">The sequence shown here is derived from an EMBL/GenBank/DDBJ whole genome shotgun (WGS) entry which is preliminary data.</text>
</comment>
<proteinExistence type="predicted"/>
<evidence type="ECO:0000313" key="2">
    <source>
        <dbReference type="Proteomes" id="UP001243989"/>
    </source>
</evidence>
<gene>
    <name evidence="1" type="ORF">BDP81DRAFT_455385</name>
</gene>
<sequence>MCQCSPPPPPLGALSPLVAMHPKVSPPYHGSVKVLGSLVIPSPRTAALVLTALLGVALPRNGRIPFSAPTELAGLTVNYPRHYSPPAPGLECCIIAAILGRVMDSWLKAHGVENLLEFH</sequence>
<organism evidence="1 2">
    <name type="scientific">Colletotrichum phormii</name>
    <dbReference type="NCBI Taxonomy" id="359342"/>
    <lineage>
        <taxon>Eukaryota</taxon>
        <taxon>Fungi</taxon>
        <taxon>Dikarya</taxon>
        <taxon>Ascomycota</taxon>
        <taxon>Pezizomycotina</taxon>
        <taxon>Sordariomycetes</taxon>
        <taxon>Hypocreomycetidae</taxon>
        <taxon>Glomerellales</taxon>
        <taxon>Glomerellaceae</taxon>
        <taxon>Colletotrichum</taxon>
        <taxon>Colletotrichum acutatum species complex</taxon>
    </lineage>
</organism>
<dbReference type="GeneID" id="85477922"/>
<dbReference type="EMBL" id="JAHMHQ010000036">
    <property type="protein sequence ID" value="KAK1622356.1"/>
    <property type="molecule type" value="Genomic_DNA"/>
</dbReference>
<dbReference type="RefSeq" id="XP_060438351.1">
    <property type="nucleotide sequence ID" value="XM_060593060.1"/>
</dbReference>
<protein>
    <submittedName>
        <fullName evidence="1">Uncharacterized protein</fullName>
    </submittedName>
</protein>
<dbReference type="AlphaFoldDB" id="A0AAI9ZF79"/>
<dbReference type="Proteomes" id="UP001243989">
    <property type="component" value="Unassembled WGS sequence"/>
</dbReference>
<name>A0AAI9ZF79_9PEZI</name>